<dbReference type="PANTHER" id="PTHR32332:SF20">
    <property type="entry name" value="2-NITROPROPANE DIOXYGENASE-LIKE PROTEIN"/>
    <property type="match status" value="1"/>
</dbReference>
<evidence type="ECO:0000256" key="3">
    <source>
        <dbReference type="ARBA" id="ARBA00023002"/>
    </source>
</evidence>
<evidence type="ECO:0000256" key="2">
    <source>
        <dbReference type="ARBA" id="ARBA00022643"/>
    </source>
</evidence>
<organism evidence="4 5">
    <name type="scientific">Pandoraea pneumonica</name>
    <dbReference type="NCBI Taxonomy" id="2508299"/>
    <lineage>
        <taxon>Bacteria</taxon>
        <taxon>Pseudomonadati</taxon>
        <taxon>Pseudomonadota</taxon>
        <taxon>Betaproteobacteria</taxon>
        <taxon>Burkholderiales</taxon>
        <taxon>Burkholderiaceae</taxon>
        <taxon>Pandoraea</taxon>
    </lineage>
</organism>
<evidence type="ECO:0000313" key="5">
    <source>
        <dbReference type="Proteomes" id="UP000366945"/>
    </source>
</evidence>
<dbReference type="PANTHER" id="PTHR32332">
    <property type="entry name" value="2-NITROPROPANE DIOXYGENASE"/>
    <property type="match status" value="1"/>
</dbReference>
<dbReference type="GO" id="GO:0018580">
    <property type="term" value="F:nitronate monooxygenase activity"/>
    <property type="evidence" value="ECO:0007669"/>
    <property type="project" value="InterPro"/>
</dbReference>
<sequence>MSQPSALHTPLCDLLGCRYPIVQTAMGWVADARLVAATCNAGGFAFLAGATIEPSQLEDEILKVKSMTTRPFGINFHMFQPNAAQVIDLAIAHGLRAVSYGRGPDKAVIRRFKDAGVLCMPTVGAVKHAVKAVELGADIVTIQGSEGGGHTGSVPTSILLPQVLDAVKVPVVAAGGFFDGRGLAMALAAGAVGIAMGTRFLMSKESPVPPQTLDRYVAVRDPAHIRVSSVMDGLPQRMIDNDFLSRLEQASPLRRVWLSLQSARRWQQHTGMSTGQMLSVASRALREDGAAVAQTLMAANAPMLIQRSMVEGHPDEGVLPSGQAAAAIAQLDSCETIIQHIVTAAVERLNGVRQFTETGVPA</sequence>
<dbReference type="RefSeq" id="WP_150678134.1">
    <property type="nucleotide sequence ID" value="NZ_CABPSK010000001.1"/>
</dbReference>
<keyword evidence="1" id="KW-0285">Flavoprotein</keyword>
<keyword evidence="4" id="KW-0223">Dioxygenase</keyword>
<dbReference type="GO" id="GO:0051213">
    <property type="term" value="F:dioxygenase activity"/>
    <property type="evidence" value="ECO:0007669"/>
    <property type="project" value="UniProtKB-KW"/>
</dbReference>
<keyword evidence="3" id="KW-0560">Oxidoreductase</keyword>
<keyword evidence="5" id="KW-1185">Reference proteome</keyword>
<dbReference type="CDD" id="cd04730">
    <property type="entry name" value="NPD_like"/>
    <property type="match status" value="1"/>
</dbReference>
<reference evidence="4 5" key="1">
    <citation type="submission" date="2019-08" db="EMBL/GenBank/DDBJ databases">
        <authorList>
            <person name="Peeters C."/>
        </authorList>
    </citation>
    <scope>NUCLEOTIDE SEQUENCE [LARGE SCALE GENOMIC DNA]</scope>
    <source>
        <strain evidence="4 5">LMG 31114</strain>
    </source>
</reference>
<dbReference type="InterPro" id="IPR004136">
    <property type="entry name" value="NMO"/>
</dbReference>
<evidence type="ECO:0000256" key="1">
    <source>
        <dbReference type="ARBA" id="ARBA00022630"/>
    </source>
</evidence>
<dbReference type="EMBL" id="CABPSK010000001">
    <property type="protein sequence ID" value="VVD74038.1"/>
    <property type="molecule type" value="Genomic_DNA"/>
</dbReference>
<dbReference type="Gene3D" id="3.20.20.70">
    <property type="entry name" value="Aldolase class I"/>
    <property type="match status" value="1"/>
</dbReference>
<accession>A0A5E4SIH8</accession>
<dbReference type="InterPro" id="IPR013785">
    <property type="entry name" value="Aldolase_TIM"/>
</dbReference>
<keyword evidence="2" id="KW-0288">FMN</keyword>
<dbReference type="Pfam" id="PF03060">
    <property type="entry name" value="NMO"/>
    <property type="match status" value="2"/>
</dbReference>
<evidence type="ECO:0000313" key="4">
    <source>
        <dbReference type="EMBL" id="VVD74038.1"/>
    </source>
</evidence>
<dbReference type="Proteomes" id="UP000366945">
    <property type="component" value="Unassembled WGS sequence"/>
</dbReference>
<dbReference type="AlphaFoldDB" id="A0A5E4SIH8"/>
<name>A0A5E4SIH8_9BURK</name>
<proteinExistence type="predicted"/>
<dbReference type="SUPFAM" id="SSF51412">
    <property type="entry name" value="Inosine monophosphate dehydrogenase (IMPDH)"/>
    <property type="match status" value="1"/>
</dbReference>
<dbReference type="OrthoDB" id="9778912at2"/>
<gene>
    <name evidence="4" type="ORF">PPN31114_00763</name>
</gene>
<dbReference type="GeneID" id="300402822"/>
<protein>
    <submittedName>
        <fullName evidence="4">2-nitropropane dioxygenase</fullName>
    </submittedName>
</protein>